<name>A0A058ZQ49_9RHOB</name>
<comment type="caution">
    <text evidence="1">The sequence shown here is derived from an EMBL/GenBank/DDBJ whole genome shotgun (WGS) entry which is preliminary data.</text>
</comment>
<evidence type="ECO:0008006" key="3">
    <source>
        <dbReference type="Google" id="ProtNLM"/>
    </source>
</evidence>
<dbReference type="RefSeq" id="WP_035247809.1">
    <property type="nucleotide sequence ID" value="NZ_AQQY01000001.1"/>
</dbReference>
<evidence type="ECO:0000313" key="2">
    <source>
        <dbReference type="Proteomes" id="UP000024836"/>
    </source>
</evidence>
<dbReference type="PROSITE" id="PS51257">
    <property type="entry name" value="PROKAR_LIPOPROTEIN"/>
    <property type="match status" value="1"/>
</dbReference>
<organism evidence="1 2">
    <name type="scientific">Actibacterium atlanticum</name>
    <dbReference type="NCBI Taxonomy" id="1461693"/>
    <lineage>
        <taxon>Bacteria</taxon>
        <taxon>Pseudomonadati</taxon>
        <taxon>Pseudomonadota</taxon>
        <taxon>Alphaproteobacteria</taxon>
        <taxon>Rhodobacterales</taxon>
        <taxon>Roseobacteraceae</taxon>
        <taxon>Actibacterium</taxon>
    </lineage>
</organism>
<proteinExistence type="predicted"/>
<dbReference type="Proteomes" id="UP000024836">
    <property type="component" value="Unassembled WGS sequence"/>
</dbReference>
<reference evidence="1 2" key="1">
    <citation type="submission" date="2013-04" db="EMBL/GenBank/DDBJ databases">
        <title>Shimia sp. 22II-S11-Z10 Genome Sequencing.</title>
        <authorList>
            <person name="Lai Q."/>
            <person name="Li G."/>
            <person name="Shao Z."/>
        </authorList>
    </citation>
    <scope>NUCLEOTIDE SEQUENCE [LARGE SCALE GENOMIC DNA]</scope>
    <source>
        <strain evidence="2">22II-S11-Z10</strain>
    </source>
</reference>
<gene>
    <name evidence="1" type="ORF">ATO10_03025</name>
</gene>
<protein>
    <recommendedName>
        <fullName evidence="3">Entericidin EcnA/B family protein</fullName>
    </recommendedName>
</protein>
<keyword evidence="2" id="KW-1185">Reference proteome</keyword>
<dbReference type="STRING" id="1461693.ATO10_03025"/>
<evidence type="ECO:0000313" key="1">
    <source>
        <dbReference type="EMBL" id="KCV83699.1"/>
    </source>
</evidence>
<accession>A0A058ZQ49</accession>
<dbReference type="EMBL" id="AQQY01000001">
    <property type="protein sequence ID" value="KCV83699.1"/>
    <property type="molecule type" value="Genomic_DNA"/>
</dbReference>
<dbReference type="AlphaFoldDB" id="A0A058ZQ49"/>
<dbReference type="OrthoDB" id="7363288at2"/>
<sequence length="37" mass="3902">MKKYILIAAMTIVAACGTVEGIGEDISASSRIVRDAF</sequence>